<keyword evidence="14 16" id="KW-0739">Sodium transport</keyword>
<organism evidence="19 20">
    <name type="scientific">Vibrio ulleungensis</name>
    <dbReference type="NCBI Taxonomy" id="2807619"/>
    <lineage>
        <taxon>Bacteria</taxon>
        <taxon>Pseudomonadati</taxon>
        <taxon>Pseudomonadota</taxon>
        <taxon>Gammaproteobacteria</taxon>
        <taxon>Vibrionales</taxon>
        <taxon>Vibrionaceae</taxon>
        <taxon>Vibrio</taxon>
    </lineage>
</organism>
<accession>A0ABS2HK60</accession>
<evidence type="ECO:0000313" key="19">
    <source>
        <dbReference type="EMBL" id="MBM7037875.1"/>
    </source>
</evidence>
<comment type="caution">
    <text evidence="19">The sequence shown here is derived from an EMBL/GenBank/DDBJ whole genome shotgun (WGS) entry which is preliminary data.</text>
</comment>
<keyword evidence="12 16" id="KW-0406">Ion transport</keyword>
<dbReference type="EMBL" id="JAFEUM010000007">
    <property type="protein sequence ID" value="MBM7037875.1"/>
    <property type="molecule type" value="Genomic_DNA"/>
</dbReference>
<comment type="function">
    <text evidence="2 16 17">Catalyzes the decarboxylation of oxaloacetate coupled to Na(+) translocation.</text>
</comment>
<gene>
    <name evidence="16" type="primary">oadG</name>
    <name evidence="19" type="ORF">JQC93_15805</name>
</gene>
<dbReference type="NCBIfam" id="TIGR01195">
    <property type="entry name" value="oadG_fam"/>
    <property type="match status" value="1"/>
</dbReference>
<evidence type="ECO:0000256" key="4">
    <source>
        <dbReference type="ARBA" id="ARBA00005844"/>
    </source>
</evidence>
<evidence type="ECO:0000256" key="3">
    <source>
        <dbReference type="ARBA" id="ARBA00004162"/>
    </source>
</evidence>
<feature type="region of interest" description="Disordered" evidence="18">
    <location>
        <begin position="48"/>
        <end position="67"/>
    </location>
</feature>
<evidence type="ECO:0000256" key="7">
    <source>
        <dbReference type="ARBA" id="ARBA00022475"/>
    </source>
</evidence>
<evidence type="ECO:0000256" key="2">
    <source>
        <dbReference type="ARBA" id="ARBA00003002"/>
    </source>
</evidence>
<proteinExistence type="inferred from homology"/>
<evidence type="ECO:0000256" key="5">
    <source>
        <dbReference type="ARBA" id="ARBA00011869"/>
    </source>
</evidence>
<dbReference type="InterPro" id="IPR005899">
    <property type="entry name" value="Na_pump_deCOase"/>
</dbReference>
<comment type="similarity">
    <text evidence="4 16 17">Belongs to the OadG family.</text>
</comment>
<keyword evidence="6 16" id="KW-0813">Transport</keyword>
<evidence type="ECO:0000256" key="12">
    <source>
        <dbReference type="ARBA" id="ARBA00023065"/>
    </source>
</evidence>
<comment type="subcellular location">
    <subcellularLocation>
        <location evidence="3 16 17">Cell membrane</location>
        <topology evidence="3 16 17">Single-pass membrane protein</topology>
    </subcellularLocation>
</comment>
<evidence type="ECO:0000256" key="15">
    <source>
        <dbReference type="ARBA" id="ARBA00048176"/>
    </source>
</evidence>
<comment type="subunit">
    <text evidence="5 16">Heterotrimer of an alpha, a beta and a gamma subunit.</text>
</comment>
<dbReference type="NCBIfam" id="NF003004">
    <property type="entry name" value="PRK03814.1"/>
    <property type="match status" value="1"/>
</dbReference>
<evidence type="ECO:0000256" key="18">
    <source>
        <dbReference type="SAM" id="MobiDB-lite"/>
    </source>
</evidence>
<evidence type="ECO:0000256" key="14">
    <source>
        <dbReference type="ARBA" id="ARBA00023201"/>
    </source>
</evidence>
<dbReference type="HAMAP" id="MF_00404">
    <property type="entry name" value="OadG"/>
    <property type="match status" value="1"/>
</dbReference>
<feature type="compositionally biased region" description="Polar residues" evidence="18">
    <location>
        <begin position="52"/>
        <end position="65"/>
    </location>
</feature>
<dbReference type="Pfam" id="PF04277">
    <property type="entry name" value="OAD_gamma"/>
    <property type="match status" value="1"/>
</dbReference>
<comment type="cofactor">
    <cofactor evidence="1 16 17">
        <name>Na(+)</name>
        <dbReference type="ChEBI" id="CHEBI:29101"/>
    </cofactor>
</comment>
<dbReference type="EC" id="7.2.4.2" evidence="16"/>
<keyword evidence="7 16" id="KW-1003">Cell membrane</keyword>
<evidence type="ECO:0000256" key="11">
    <source>
        <dbReference type="ARBA" id="ARBA00023053"/>
    </source>
</evidence>
<evidence type="ECO:0000256" key="6">
    <source>
        <dbReference type="ARBA" id="ARBA00022448"/>
    </source>
</evidence>
<feature type="transmembrane region" description="Helical" evidence="16 17">
    <location>
        <begin position="12"/>
        <end position="33"/>
    </location>
</feature>
<evidence type="ECO:0000256" key="10">
    <source>
        <dbReference type="ARBA" id="ARBA00022989"/>
    </source>
</evidence>
<keyword evidence="13 16" id="KW-0472">Membrane</keyword>
<keyword evidence="11 16" id="KW-0915">Sodium</keyword>
<keyword evidence="9 16" id="KW-1278">Translocase</keyword>
<protein>
    <recommendedName>
        <fullName evidence="16">Probable oxaloacetate decarboxylase gamma chain</fullName>
        <ecNumber evidence="16">7.2.4.2</ecNumber>
    </recommendedName>
</protein>
<sequence>MTNIGSQLVDAATLMLTGMLVVFVFLSILIVLVQLLSKIAPKEEVVSAPVKRNTSTKANNQNSSDVDPKTVAAISAAVHKYRATSAK</sequence>
<dbReference type="Proteomes" id="UP000809621">
    <property type="component" value="Unassembled WGS sequence"/>
</dbReference>
<evidence type="ECO:0000256" key="8">
    <source>
        <dbReference type="ARBA" id="ARBA00022692"/>
    </source>
</evidence>
<evidence type="ECO:0000256" key="13">
    <source>
        <dbReference type="ARBA" id="ARBA00023136"/>
    </source>
</evidence>
<evidence type="ECO:0000256" key="16">
    <source>
        <dbReference type="HAMAP-Rule" id="MF_00404"/>
    </source>
</evidence>
<comment type="catalytic activity">
    <reaction evidence="15 16 17">
        <text>oxaloacetate + 2 Na(+)(in) + H(+) = pyruvate + 2 Na(+)(out) + CO2</text>
        <dbReference type="Rhea" id="RHEA:57724"/>
        <dbReference type="ChEBI" id="CHEBI:15361"/>
        <dbReference type="ChEBI" id="CHEBI:15378"/>
        <dbReference type="ChEBI" id="CHEBI:16452"/>
        <dbReference type="ChEBI" id="CHEBI:16526"/>
        <dbReference type="ChEBI" id="CHEBI:29101"/>
        <dbReference type="EC" id="7.2.4.2"/>
    </reaction>
</comment>
<keyword evidence="8 16" id="KW-0812">Transmembrane</keyword>
<evidence type="ECO:0000256" key="9">
    <source>
        <dbReference type="ARBA" id="ARBA00022967"/>
    </source>
</evidence>
<evidence type="ECO:0000256" key="1">
    <source>
        <dbReference type="ARBA" id="ARBA00001959"/>
    </source>
</evidence>
<reference evidence="19 20" key="1">
    <citation type="submission" date="2021-02" db="EMBL/GenBank/DDBJ databases">
        <authorList>
            <person name="Park J.-S."/>
        </authorList>
    </citation>
    <scope>NUCLEOTIDE SEQUENCE [LARGE SCALE GENOMIC DNA]</scope>
    <source>
        <strain evidence="19 20">188UL20-2</strain>
    </source>
</reference>
<dbReference type="InterPro" id="IPR023424">
    <property type="entry name" value="OadG"/>
</dbReference>
<name>A0ABS2HK60_9VIBR</name>
<keyword evidence="20" id="KW-1185">Reference proteome</keyword>
<keyword evidence="10 16" id="KW-1133">Transmembrane helix</keyword>
<evidence type="ECO:0000256" key="17">
    <source>
        <dbReference type="RuleBase" id="RU004278"/>
    </source>
</evidence>
<evidence type="ECO:0000313" key="20">
    <source>
        <dbReference type="Proteomes" id="UP000809621"/>
    </source>
</evidence>
<dbReference type="RefSeq" id="WP_084888161.1">
    <property type="nucleotide sequence ID" value="NZ_JAFEUM010000007.1"/>
</dbReference>